<dbReference type="PANTHER" id="PTHR43687">
    <property type="entry name" value="ADENYLYLSULFATE REDUCTASE, BETA SUBUNIT"/>
    <property type="match status" value="1"/>
</dbReference>
<evidence type="ECO:0000313" key="6">
    <source>
        <dbReference type="EMBL" id="QED48868.1"/>
    </source>
</evidence>
<dbReference type="Proteomes" id="UP000321555">
    <property type="component" value="Chromosome"/>
</dbReference>
<evidence type="ECO:0000256" key="4">
    <source>
        <dbReference type="ARBA" id="ARBA00023014"/>
    </source>
</evidence>
<dbReference type="Pfam" id="PF00037">
    <property type="entry name" value="Fer4"/>
    <property type="match status" value="2"/>
</dbReference>
<evidence type="ECO:0000313" key="7">
    <source>
        <dbReference type="Proteomes" id="UP000321555"/>
    </source>
</evidence>
<dbReference type="Gene3D" id="3.30.70.20">
    <property type="match status" value="2"/>
</dbReference>
<dbReference type="InterPro" id="IPR017900">
    <property type="entry name" value="4Fe4S_Fe_S_CS"/>
</dbReference>
<evidence type="ECO:0000256" key="2">
    <source>
        <dbReference type="ARBA" id="ARBA00022723"/>
    </source>
</evidence>
<dbReference type="SUPFAM" id="SSF54862">
    <property type="entry name" value="4Fe-4S ferredoxins"/>
    <property type="match status" value="2"/>
</dbReference>
<dbReference type="PANTHER" id="PTHR43687:SF1">
    <property type="entry name" value="FERREDOXIN III"/>
    <property type="match status" value="1"/>
</dbReference>
<feature type="domain" description="4Fe-4S ferredoxin-type" evidence="5">
    <location>
        <begin position="228"/>
        <end position="257"/>
    </location>
</feature>
<keyword evidence="1" id="KW-0004">4Fe-4S</keyword>
<keyword evidence="7" id="KW-1185">Reference proteome</keyword>
<dbReference type="PROSITE" id="PS51379">
    <property type="entry name" value="4FE4S_FER_2"/>
    <property type="match status" value="3"/>
</dbReference>
<dbReference type="STRING" id="1742359.GCA_001439625_02624"/>
<dbReference type="PROSITE" id="PS00198">
    <property type="entry name" value="4FE4S_FER_1"/>
    <property type="match status" value="2"/>
</dbReference>
<dbReference type="GO" id="GO:0046872">
    <property type="term" value="F:metal ion binding"/>
    <property type="evidence" value="ECO:0007669"/>
    <property type="project" value="UniProtKB-KW"/>
</dbReference>
<dbReference type="EMBL" id="CP042593">
    <property type="protein sequence ID" value="QED48868.1"/>
    <property type="molecule type" value="Genomic_DNA"/>
</dbReference>
<protein>
    <submittedName>
        <fullName evidence="6">4Fe-4S dicluster domain-containing protein</fullName>
    </submittedName>
</protein>
<evidence type="ECO:0000256" key="1">
    <source>
        <dbReference type="ARBA" id="ARBA00022485"/>
    </source>
</evidence>
<feature type="domain" description="4Fe-4S ferredoxin-type" evidence="5">
    <location>
        <begin position="199"/>
        <end position="227"/>
    </location>
</feature>
<keyword evidence="2" id="KW-0479">Metal-binding</keyword>
<proteinExistence type="predicted"/>
<dbReference type="KEGG" id="bda:FSZ17_17270"/>
<dbReference type="OrthoDB" id="9798098at2"/>
<dbReference type="InterPro" id="IPR050572">
    <property type="entry name" value="Fe-S_Ferredoxin"/>
</dbReference>
<dbReference type="GO" id="GO:0051539">
    <property type="term" value="F:4 iron, 4 sulfur cluster binding"/>
    <property type="evidence" value="ECO:0007669"/>
    <property type="project" value="UniProtKB-KW"/>
</dbReference>
<name>A0A5B8Z7C5_CYTDA</name>
<dbReference type="InterPro" id="IPR017896">
    <property type="entry name" value="4Fe4S_Fe-S-bd"/>
</dbReference>
<dbReference type="AlphaFoldDB" id="A0A5B8Z7C5"/>
<gene>
    <name evidence="6" type="ORF">FSZ17_17270</name>
</gene>
<organism evidence="6 7">
    <name type="scientific">Cytobacillus dafuensis</name>
    <name type="common">Bacillus dafuensis</name>
    <dbReference type="NCBI Taxonomy" id="1742359"/>
    <lineage>
        <taxon>Bacteria</taxon>
        <taxon>Bacillati</taxon>
        <taxon>Bacillota</taxon>
        <taxon>Bacilli</taxon>
        <taxon>Bacillales</taxon>
        <taxon>Bacillaceae</taxon>
        <taxon>Cytobacillus</taxon>
    </lineage>
</organism>
<feature type="domain" description="4Fe-4S ferredoxin-type" evidence="5">
    <location>
        <begin position="49"/>
        <end position="79"/>
    </location>
</feature>
<reference evidence="7" key="1">
    <citation type="submission" date="2019-08" db="EMBL/GenBank/DDBJ databases">
        <authorList>
            <person name="Zheng X."/>
        </authorList>
    </citation>
    <scope>NUCLEOTIDE SEQUENCE [LARGE SCALE GENOMIC DNA]</scope>
    <source>
        <strain evidence="7">FJAT-25496</strain>
    </source>
</reference>
<evidence type="ECO:0000256" key="3">
    <source>
        <dbReference type="ARBA" id="ARBA00023004"/>
    </source>
</evidence>
<evidence type="ECO:0000259" key="5">
    <source>
        <dbReference type="PROSITE" id="PS51379"/>
    </source>
</evidence>
<sequence>MMGLLNKWMESLDYEFKILQSCTRHQSPYSSCSRCLDVCSDEAITFIDGNPYIDNEKCTECGYCIAECPVQAIEGFFPKRTVFQNQLVVTDEHPPALRELLGYYKKGITAIIGEQEKLDENWQQTISKTNEMLEKLNEAPFSIHLKKIELKEESFTRREIFSFWKNEAQSTLKQMTPAKWRFNHEELDIAKLYPKHQFIEVSVNLSKCTLCKACQKLCKKNCFQINDTSFTISAQKCSGCMLCQDICPEKAITIQERIMSATEVAHSLLIKTCKICNNNYQTLVDQSEKCVKCKKKEEFGAILS</sequence>
<keyword evidence="3" id="KW-0408">Iron</keyword>
<keyword evidence="4" id="KW-0411">Iron-sulfur</keyword>
<accession>A0A5B8Z7C5</accession>